<dbReference type="EMBL" id="CADIKG010000002">
    <property type="protein sequence ID" value="CAB3750333.1"/>
    <property type="molecule type" value="Genomic_DNA"/>
</dbReference>
<evidence type="ECO:0000313" key="2">
    <source>
        <dbReference type="Proteomes" id="UP000494135"/>
    </source>
</evidence>
<dbReference type="Proteomes" id="UP000494135">
    <property type="component" value="Unassembled WGS sequence"/>
</dbReference>
<name>A0A6J5D8V2_9BURK</name>
<proteinExistence type="predicted"/>
<sequence length="52" mass="6012">MMRKSSYGQSSIEWRQIFRLPQGAIFIAFKVCLKLGKFNRFTFPLACHDGDA</sequence>
<protein>
    <submittedName>
        <fullName evidence="1">Uncharacterized protein</fullName>
    </submittedName>
</protein>
<evidence type="ECO:0000313" key="1">
    <source>
        <dbReference type="EMBL" id="CAB3750333.1"/>
    </source>
</evidence>
<gene>
    <name evidence="1" type="ORF">LMG29660_01253</name>
</gene>
<accession>A0A6J5D8V2</accession>
<reference evidence="1 2" key="1">
    <citation type="submission" date="2020-04" db="EMBL/GenBank/DDBJ databases">
        <authorList>
            <person name="De Canck E."/>
        </authorList>
    </citation>
    <scope>NUCLEOTIDE SEQUENCE [LARGE SCALE GENOMIC DNA]</scope>
    <source>
        <strain evidence="1 2">LMG 29660</strain>
    </source>
</reference>
<organism evidence="1 2">
    <name type="scientific">Burkholderia puraquae</name>
    <dbReference type="NCBI Taxonomy" id="1904757"/>
    <lineage>
        <taxon>Bacteria</taxon>
        <taxon>Pseudomonadati</taxon>
        <taxon>Pseudomonadota</taxon>
        <taxon>Betaproteobacteria</taxon>
        <taxon>Burkholderiales</taxon>
        <taxon>Burkholderiaceae</taxon>
        <taxon>Burkholderia</taxon>
        <taxon>Burkholderia cepacia complex</taxon>
    </lineage>
</organism>
<dbReference type="AlphaFoldDB" id="A0A6J5D8V2"/>